<feature type="transmembrane region" description="Helical" evidence="7">
    <location>
        <begin position="178"/>
        <end position="202"/>
    </location>
</feature>
<dbReference type="GO" id="GO:0022857">
    <property type="term" value="F:transmembrane transporter activity"/>
    <property type="evidence" value="ECO:0000318"/>
    <property type="project" value="GO_Central"/>
</dbReference>
<feature type="transmembrane region" description="Helical" evidence="7">
    <location>
        <begin position="214"/>
        <end position="233"/>
    </location>
</feature>
<dbReference type="KEGG" id="xla:108710315"/>
<organism evidence="8 9">
    <name type="scientific">Xenopus laevis</name>
    <name type="common">African clawed frog</name>
    <dbReference type="NCBI Taxonomy" id="8355"/>
    <lineage>
        <taxon>Eukaryota</taxon>
        <taxon>Metazoa</taxon>
        <taxon>Chordata</taxon>
        <taxon>Craniata</taxon>
        <taxon>Vertebrata</taxon>
        <taxon>Euteleostomi</taxon>
        <taxon>Amphibia</taxon>
        <taxon>Batrachia</taxon>
        <taxon>Anura</taxon>
        <taxon>Pipoidea</taxon>
        <taxon>Pipidae</taxon>
        <taxon>Xenopodinae</taxon>
        <taxon>Xenopus</taxon>
        <taxon>Xenopus</taxon>
    </lineage>
</organism>
<dbReference type="PANTHER" id="PTHR23505:SF99">
    <property type="entry name" value="PROTEIN SPINSTER HOMOLOG 1-LIKE"/>
    <property type="match status" value="1"/>
</dbReference>
<name>A0A8J1MJ34_XENLA</name>
<dbReference type="Gene3D" id="1.20.1250.20">
    <property type="entry name" value="MFS general substrate transporter like domains"/>
    <property type="match status" value="1"/>
</dbReference>
<evidence type="ECO:0000313" key="9">
    <source>
        <dbReference type="RefSeq" id="XP_041441518.1"/>
    </source>
</evidence>
<evidence type="ECO:0000256" key="2">
    <source>
        <dbReference type="ARBA" id="ARBA00022448"/>
    </source>
</evidence>
<comment type="similarity">
    <text evidence="6">Belongs to the major facilitator superfamily. Spinster (TC 2.A.1.49) family.</text>
</comment>
<dbReference type="AlphaFoldDB" id="A0A8J1MJ34"/>
<evidence type="ECO:0000256" key="6">
    <source>
        <dbReference type="ARBA" id="ARBA00024338"/>
    </source>
</evidence>
<dbReference type="Proteomes" id="UP000186698">
    <property type="component" value="Chromosome 3L"/>
</dbReference>
<gene>
    <name evidence="9" type="primary">LOC108710315</name>
</gene>
<feature type="transmembrane region" description="Helical" evidence="7">
    <location>
        <begin position="84"/>
        <end position="113"/>
    </location>
</feature>
<feature type="transmembrane region" description="Helical" evidence="7">
    <location>
        <begin position="125"/>
        <end position="145"/>
    </location>
</feature>
<comment type="subcellular location">
    <subcellularLocation>
        <location evidence="1">Membrane</location>
        <topology evidence="1">Multi-pass membrane protein</topology>
    </subcellularLocation>
</comment>
<dbReference type="OrthoDB" id="440755at2759"/>
<keyword evidence="3 7" id="KW-0812">Transmembrane</keyword>
<reference evidence="9" key="1">
    <citation type="submission" date="2025-08" db="UniProtKB">
        <authorList>
            <consortium name="RefSeq"/>
        </authorList>
    </citation>
    <scope>IDENTIFICATION</scope>
    <source>
        <strain evidence="9">J_2021</strain>
        <tissue evidence="9">Erythrocytes</tissue>
    </source>
</reference>
<dbReference type="GO" id="GO:0016020">
    <property type="term" value="C:membrane"/>
    <property type="evidence" value="ECO:0000318"/>
    <property type="project" value="GO_Central"/>
</dbReference>
<evidence type="ECO:0000256" key="5">
    <source>
        <dbReference type="ARBA" id="ARBA00023136"/>
    </source>
</evidence>
<keyword evidence="2" id="KW-0813">Transport</keyword>
<evidence type="ECO:0000256" key="3">
    <source>
        <dbReference type="ARBA" id="ARBA00022692"/>
    </source>
</evidence>
<proteinExistence type="inferred from homology"/>
<dbReference type="SUPFAM" id="SSF103473">
    <property type="entry name" value="MFS general substrate transporter"/>
    <property type="match status" value="1"/>
</dbReference>
<protein>
    <submittedName>
        <fullName evidence="9">Protein spinster homolog 1</fullName>
    </submittedName>
</protein>
<dbReference type="InterPro" id="IPR044770">
    <property type="entry name" value="MFS_spinster-like"/>
</dbReference>
<feature type="transmembrane region" description="Helical" evidence="7">
    <location>
        <begin position="409"/>
        <end position="429"/>
    </location>
</feature>
<feature type="transmembrane region" description="Helical" evidence="7">
    <location>
        <begin position="245"/>
        <end position="265"/>
    </location>
</feature>
<dbReference type="PANTHER" id="PTHR23505">
    <property type="entry name" value="SPINSTER"/>
    <property type="match status" value="1"/>
</dbReference>
<keyword evidence="4 7" id="KW-1133">Transmembrane helix</keyword>
<evidence type="ECO:0000256" key="4">
    <source>
        <dbReference type="ARBA" id="ARBA00022989"/>
    </source>
</evidence>
<evidence type="ECO:0000313" key="8">
    <source>
        <dbReference type="Proteomes" id="UP000186698"/>
    </source>
</evidence>
<dbReference type="InterPro" id="IPR011701">
    <property type="entry name" value="MFS"/>
</dbReference>
<feature type="transmembrane region" description="Helical" evidence="7">
    <location>
        <begin position="152"/>
        <end position="172"/>
    </location>
</feature>
<dbReference type="InterPro" id="IPR036259">
    <property type="entry name" value="MFS_trans_sf"/>
</dbReference>
<dbReference type="Pfam" id="PF07690">
    <property type="entry name" value="MFS_1"/>
    <property type="match status" value="1"/>
</dbReference>
<dbReference type="RefSeq" id="XP_041441518.1">
    <property type="nucleotide sequence ID" value="XM_041585584.1"/>
</dbReference>
<keyword evidence="5 7" id="KW-0472">Membrane</keyword>
<evidence type="ECO:0000256" key="7">
    <source>
        <dbReference type="SAM" id="Phobius"/>
    </source>
</evidence>
<keyword evidence="8" id="KW-1185">Reference proteome</keyword>
<dbReference type="GeneID" id="108710315"/>
<accession>A0A8J1MJ34</accession>
<feature type="transmembrane region" description="Helical" evidence="7">
    <location>
        <begin position="380"/>
        <end position="403"/>
    </location>
</feature>
<sequence>MPLKYTKYTKDHTEAQMYGSSSRFKNIFRIFTLLFNLFNSFQRSKNSQQSPKEPDIESNAIHEEINYEQKEEKKTPRQISYQRAVLMVALYAYLNFVDFVDQFIFMAVLPIIIKDFHAVDITAEFITLAFLCTKVILSPSLSYATSRYNQKMVMCIGLFFYSSFSFGCTFIPKQGFWLFLLARLFVASMAECCFSAAPIVFVDIFYPDQRTRVLGFYTCIKTVCCILACLFGIPVIDLASSHWRYALWTTPGLGLFGLALAIIIMKNPQRGGMDEEENENEEDKLQCSCFSGLKELLTNCSFLTSTAGALCYACVYGAKNSWVSGLIEQAQKVLPIQSHCLTTGCNYDNLIYGIIRCAADLMGLIIGMELSKRYKKGNPAVDAVLCGIGLIVCAPFFMLFIFFPEINMPIAHVSIISLFFVQVDLQVIIHIDFFCYECSAIYEKFVYFNCECFYFTRFSLPSLEYVKLYAKSRCST</sequence>
<evidence type="ECO:0000256" key="1">
    <source>
        <dbReference type="ARBA" id="ARBA00004141"/>
    </source>
</evidence>